<evidence type="ECO:0000313" key="1">
    <source>
        <dbReference type="EMBL" id="ADN50565.1"/>
    </source>
</evidence>
<accession>E1QQZ5</accession>
<dbReference type="STRING" id="572478.Vdis_1179"/>
<reference evidence="1 2" key="1">
    <citation type="journal article" date="2010" name="Stand. Genomic Sci.">
        <title>Complete genome sequence of Vulcanisaeta distributa type strain (IC-017).</title>
        <authorList>
            <person name="Mavromatis K."/>
            <person name="Sikorski J."/>
            <person name="Pabst E."/>
            <person name="Teshima H."/>
            <person name="Lapidus A."/>
            <person name="Lucas S."/>
            <person name="Nolan M."/>
            <person name="Glavina Del Rio T."/>
            <person name="Cheng J.F."/>
            <person name="Bruce D."/>
            <person name="Goodwin L."/>
            <person name="Pitluck S."/>
            <person name="Liolios K."/>
            <person name="Ivanova N."/>
            <person name="Mikhailova N."/>
            <person name="Pati A."/>
            <person name="Chen A."/>
            <person name="Palaniappan K."/>
            <person name="Land M."/>
            <person name="Hauser L."/>
            <person name="Chang Y.J."/>
            <person name="Jeffries C.D."/>
            <person name="Rohde M."/>
            <person name="Spring S."/>
            <person name="Goker M."/>
            <person name="Wirth R."/>
            <person name="Woyke T."/>
            <person name="Bristow J."/>
            <person name="Eisen J.A."/>
            <person name="Markowitz V."/>
            <person name="Hugenholtz P."/>
            <person name="Klenk H.P."/>
            <person name="Kyrpides N.C."/>
        </authorList>
    </citation>
    <scope>NUCLEOTIDE SEQUENCE [LARGE SCALE GENOMIC DNA]</scope>
    <source>
        <strain evidence="2">DSM 14429 / JCM 11212 / NBRC 100878 / IC-017</strain>
    </source>
</reference>
<name>E1QQZ5_VULDI</name>
<dbReference type="RefSeq" id="WP_013336290.1">
    <property type="nucleotide sequence ID" value="NC_014537.1"/>
</dbReference>
<reference evidence="2" key="2">
    <citation type="journal article" date="2010" name="Stand. Genomic Sci.">
        <title>Complete genome sequence of Vulcanisaeta distributa type strain (IC-017T).</title>
        <authorList>
            <person name="Mavromatis K."/>
            <person name="Sikorski J."/>
            <person name="Pabst E."/>
            <person name="Teshima H."/>
            <person name="Lapidus A."/>
            <person name="Lucas S."/>
            <person name="Nolan M."/>
            <person name="Glavina Del Rio T."/>
            <person name="Cheng J."/>
            <person name="Bruce D."/>
            <person name="Goodwin L."/>
            <person name="Pitluck S."/>
            <person name="Liolios K."/>
            <person name="Ivanova N."/>
            <person name="Mikhailova N."/>
            <person name="Pati A."/>
            <person name="Chen A."/>
            <person name="Palaniappan K."/>
            <person name="Land M."/>
            <person name="Hauser L."/>
            <person name="Chang Y."/>
            <person name="Jeffries C."/>
            <person name="Rohde M."/>
            <person name="Spring S."/>
            <person name="Goker M."/>
            <person name="Wirth R."/>
            <person name="Woyke T."/>
            <person name="Bristow J."/>
            <person name="Eisen J."/>
            <person name="Markowitz V."/>
            <person name="Hugenholtz P."/>
            <person name="Klenk H."/>
            <person name="Kyrpides N."/>
        </authorList>
    </citation>
    <scope>NUCLEOTIDE SEQUENCE [LARGE SCALE GENOMIC DNA]</scope>
    <source>
        <strain evidence="2">DSM 14429 / JCM 11212 / NBRC 100878 / IC-017</strain>
    </source>
</reference>
<evidence type="ECO:0000313" key="2">
    <source>
        <dbReference type="Proteomes" id="UP000006681"/>
    </source>
</evidence>
<dbReference type="GeneID" id="9752111"/>
<dbReference type="AlphaFoldDB" id="E1QQZ5"/>
<dbReference type="EMBL" id="CP002100">
    <property type="protein sequence ID" value="ADN50565.1"/>
    <property type="molecule type" value="Genomic_DNA"/>
</dbReference>
<protein>
    <submittedName>
        <fullName evidence="1">Uncharacterized protein</fullName>
    </submittedName>
</protein>
<dbReference type="HOGENOM" id="CLU_1264627_0_0_2"/>
<proteinExistence type="predicted"/>
<sequence>MKVAVLGLGRNCVDNEVFSCGDVSDASVIIDLNGSLKSLDVKAQLIVLTSPESLVTIKRYVVDEIAIGNSVLRTLIGLGELEGDAVIKGVRGEVFGVSLGGKVILFARPLLIYLVHDPEPLINELKLLLSNAPPGISVEDVVRELTSLIISERRSKKVSRTLAYLEEFLQDNDVSKLPPYILDLLTSVGAVQGDRVNRELIERIINEVKARIYPRRS</sequence>
<keyword evidence="2" id="KW-1185">Reference proteome</keyword>
<dbReference type="Proteomes" id="UP000006681">
    <property type="component" value="Chromosome"/>
</dbReference>
<dbReference type="eggNOG" id="arCOG05576">
    <property type="taxonomic scope" value="Archaea"/>
</dbReference>
<gene>
    <name evidence="1" type="ordered locus">Vdis_1179</name>
</gene>
<dbReference type="KEGG" id="vdi:Vdis_1179"/>
<dbReference type="OrthoDB" id="27455at2157"/>
<organism evidence="1 2">
    <name type="scientific">Vulcanisaeta distributa (strain DSM 14429 / JCM 11212 / NBRC 100878 / IC-017)</name>
    <dbReference type="NCBI Taxonomy" id="572478"/>
    <lineage>
        <taxon>Archaea</taxon>
        <taxon>Thermoproteota</taxon>
        <taxon>Thermoprotei</taxon>
        <taxon>Thermoproteales</taxon>
        <taxon>Thermoproteaceae</taxon>
        <taxon>Vulcanisaeta</taxon>
    </lineage>
</organism>